<feature type="region of interest" description="Disordered" evidence="1">
    <location>
        <begin position="1"/>
        <end position="30"/>
    </location>
</feature>
<sequence>MTALSVGACSSSKSPEASKPASAPDQDTLSGLITSVSGKVVEVTLPTGKATIDVDPSAKVIEYTVAELSDITSGNCVSIVTTPAPARLFPIQSALIRS</sequence>
<dbReference type="Proteomes" id="UP001299283">
    <property type="component" value="Unassembled WGS sequence"/>
</dbReference>
<comment type="caution">
    <text evidence="2">The sequence shown here is derived from an EMBL/GenBank/DDBJ whole genome shotgun (WGS) entry which is preliminary data.</text>
</comment>
<feature type="compositionally biased region" description="Low complexity" evidence="1">
    <location>
        <begin position="10"/>
        <end position="24"/>
    </location>
</feature>
<accession>A0ABU5Z3U7</accession>
<dbReference type="EMBL" id="JAYJJQ010000053">
    <property type="protein sequence ID" value="MEB3072072.1"/>
    <property type="molecule type" value="Genomic_DNA"/>
</dbReference>
<protein>
    <submittedName>
        <fullName evidence="2">Uncharacterized protein</fullName>
    </submittedName>
</protein>
<evidence type="ECO:0000313" key="3">
    <source>
        <dbReference type="Proteomes" id="UP001299283"/>
    </source>
</evidence>
<organism evidence="2 3">
    <name type="scientific">[Mycobacterium] vasticus</name>
    <dbReference type="NCBI Taxonomy" id="2875777"/>
    <lineage>
        <taxon>Bacteria</taxon>
        <taxon>Bacillati</taxon>
        <taxon>Actinomycetota</taxon>
        <taxon>Actinomycetes</taxon>
        <taxon>Mycobacteriales</taxon>
        <taxon>Mycobacteriaceae</taxon>
        <taxon>Mycolicibacter</taxon>
    </lineage>
</organism>
<reference evidence="2 3" key="1">
    <citation type="submission" date="2023-12" db="EMBL/GenBank/DDBJ databases">
        <title>Description of new species of Mycobacterium terrae complex isolated from sewage at the Sao Paulo Zoological Park Foundation in Brazil.</title>
        <authorList>
            <person name="Romagnoli C.L."/>
            <person name="Conceicao E.C."/>
            <person name="Machado E."/>
            <person name="Barreto L.B.P.F."/>
            <person name="Sharma A."/>
            <person name="Silva N.M."/>
            <person name="Marques L.E."/>
            <person name="Juliana M.A."/>
            <person name="Lourenco M.C.S."/>
            <person name="Digiampietri L.A."/>
            <person name="Suffys P.N."/>
            <person name="Viana-Niero C."/>
        </authorList>
    </citation>
    <scope>NUCLEOTIDE SEQUENCE [LARGE SCALE GENOMIC DNA]</scope>
    <source>
        <strain evidence="2 3">MYC017</strain>
    </source>
</reference>
<name>A0ABU5Z3U7_9MYCO</name>
<proteinExistence type="predicted"/>
<keyword evidence="3" id="KW-1185">Reference proteome</keyword>
<evidence type="ECO:0000256" key="1">
    <source>
        <dbReference type="SAM" id="MobiDB-lite"/>
    </source>
</evidence>
<gene>
    <name evidence="2" type="ORF">K5L39_23145</name>
</gene>
<dbReference type="RefSeq" id="WP_329779813.1">
    <property type="nucleotide sequence ID" value="NZ_JAYJJQ010000053.1"/>
</dbReference>
<evidence type="ECO:0000313" key="2">
    <source>
        <dbReference type="EMBL" id="MEB3072072.1"/>
    </source>
</evidence>